<dbReference type="RefSeq" id="WP_147739356.1">
    <property type="nucleotide sequence ID" value="NZ_CAUDFA010000033.1"/>
</dbReference>
<protein>
    <submittedName>
        <fullName evidence="1">Uncharacterized protein</fullName>
    </submittedName>
</protein>
<reference evidence="1 2" key="1">
    <citation type="journal article" date="1992" name="Lakartidningen">
        <title>[Penicillin V and not amoxicillin is the first choice preparation in acute otitis].</title>
        <authorList>
            <person name="Kamme C."/>
            <person name="Lundgren K."/>
            <person name="Prellner K."/>
        </authorList>
    </citation>
    <scope>NUCLEOTIDE SEQUENCE [LARGE SCALE GENOMIC DNA]</scope>
    <source>
        <strain evidence="1 2">513A</strain>
    </source>
</reference>
<comment type="caution">
    <text evidence="1">The sequence shown here is derived from an EMBL/GenBank/DDBJ whole genome shotgun (WGS) entry which is preliminary data.</text>
</comment>
<sequence length="199" mass="23204">MSNEKIKKLEEHIEECRNILYKKKPKEAESQIKKIKKAYEGTKHFNTKQYDEYDTGFISMLEANSPLQLNRLEGLISKLEVYRAELIDEYNTQKKQNQTNQQNININNQNNNTSNASINQNITIKSTIEDINKIPDNILDKEAKEYLEEILYSIETLKEENKDKAKEKVFKVLKYIIDKGFEVGIAILPYLGEVSKVLI</sequence>
<evidence type="ECO:0000313" key="1">
    <source>
        <dbReference type="EMBL" id="TXJ21392.1"/>
    </source>
</evidence>
<dbReference type="EMBL" id="SAXU01000001">
    <property type="protein sequence ID" value="TXJ21392.1"/>
    <property type="molecule type" value="Genomic_DNA"/>
</dbReference>
<name>A0A5C8DBK1_9SPIR</name>
<accession>A0A5C8DBK1</accession>
<organism evidence="1 2">
    <name type="scientific">Brachyspira aalborgi</name>
    <dbReference type="NCBI Taxonomy" id="29522"/>
    <lineage>
        <taxon>Bacteria</taxon>
        <taxon>Pseudomonadati</taxon>
        <taxon>Spirochaetota</taxon>
        <taxon>Spirochaetia</taxon>
        <taxon>Brachyspirales</taxon>
        <taxon>Brachyspiraceae</taxon>
        <taxon>Brachyspira</taxon>
    </lineage>
</organism>
<dbReference type="Proteomes" id="UP000324638">
    <property type="component" value="Unassembled WGS sequence"/>
</dbReference>
<proteinExistence type="predicted"/>
<dbReference type="AlphaFoldDB" id="A0A5C8DBK1"/>
<evidence type="ECO:0000313" key="2">
    <source>
        <dbReference type="Proteomes" id="UP000324638"/>
    </source>
</evidence>
<gene>
    <name evidence="1" type="ORF">EPJ79_09775</name>
</gene>